<dbReference type="SUPFAM" id="SSF57701">
    <property type="entry name" value="Zn2/Cys6 DNA-binding domain"/>
    <property type="match status" value="1"/>
</dbReference>
<dbReference type="InterPro" id="IPR053181">
    <property type="entry name" value="EcdB-like_regulator"/>
</dbReference>
<accession>A0A0D2FA77</accession>
<evidence type="ECO:0000256" key="1">
    <source>
        <dbReference type="ARBA" id="ARBA00023015"/>
    </source>
</evidence>
<feature type="region of interest" description="Disordered" evidence="5">
    <location>
        <begin position="598"/>
        <end position="635"/>
    </location>
</feature>
<dbReference type="EMBL" id="KN846960">
    <property type="protein sequence ID" value="KIW64918.1"/>
    <property type="molecule type" value="Genomic_DNA"/>
</dbReference>
<keyword evidence="1" id="KW-0805">Transcription regulation</keyword>
<evidence type="ECO:0000313" key="7">
    <source>
        <dbReference type="EMBL" id="KIW64918.1"/>
    </source>
</evidence>
<proteinExistence type="predicted"/>
<feature type="compositionally biased region" description="Basic and acidic residues" evidence="5">
    <location>
        <begin position="625"/>
        <end position="635"/>
    </location>
</feature>
<dbReference type="PROSITE" id="PS50048">
    <property type="entry name" value="ZN2_CY6_FUNGAL_2"/>
    <property type="match status" value="1"/>
</dbReference>
<dbReference type="Proteomes" id="UP000054266">
    <property type="component" value="Unassembled WGS sequence"/>
</dbReference>
<dbReference type="PROSITE" id="PS00463">
    <property type="entry name" value="ZN2_CY6_FUNGAL_1"/>
    <property type="match status" value="1"/>
</dbReference>
<keyword evidence="3" id="KW-0804">Transcription</keyword>
<feature type="compositionally biased region" description="Polar residues" evidence="5">
    <location>
        <begin position="598"/>
        <end position="623"/>
    </location>
</feature>
<dbReference type="PANTHER" id="PTHR47785">
    <property type="entry name" value="ZN(II)2CYS6 TRANSCRIPTION FACTOR (EUROFUNG)-RELATED-RELATED"/>
    <property type="match status" value="1"/>
</dbReference>
<dbReference type="InterPro" id="IPR036864">
    <property type="entry name" value="Zn2-C6_fun-type_DNA-bd_sf"/>
</dbReference>
<dbReference type="AlphaFoldDB" id="A0A0D2FA77"/>
<dbReference type="GO" id="GO:0000981">
    <property type="term" value="F:DNA-binding transcription factor activity, RNA polymerase II-specific"/>
    <property type="evidence" value="ECO:0007669"/>
    <property type="project" value="InterPro"/>
</dbReference>
<dbReference type="HOGENOM" id="CLU_029127_0_0_1"/>
<organism evidence="7 8">
    <name type="scientific">Phialophora macrospora</name>
    <dbReference type="NCBI Taxonomy" id="1851006"/>
    <lineage>
        <taxon>Eukaryota</taxon>
        <taxon>Fungi</taxon>
        <taxon>Dikarya</taxon>
        <taxon>Ascomycota</taxon>
        <taxon>Pezizomycotina</taxon>
        <taxon>Eurotiomycetes</taxon>
        <taxon>Chaetothyriomycetidae</taxon>
        <taxon>Chaetothyriales</taxon>
        <taxon>Herpotrichiellaceae</taxon>
        <taxon>Phialophora</taxon>
    </lineage>
</organism>
<dbReference type="Pfam" id="PF00172">
    <property type="entry name" value="Zn_clus"/>
    <property type="match status" value="1"/>
</dbReference>
<sequence>MSPDPANDRNNRPKRNKTELACDICRKRKSRCDGRRPACSHCENMGLECVYRPPLTSLETDTSVLARLSHLETRLQAIDQARLDSAAPTPAPENSVIKSWPKFPSFHHAAAHKMFHYWSQLRVNLKLNLAPLNFLRQLDDNDKTLFTPDVDIRVPPEIPLSIVIGGIESMFRNIHRLPFVLRHLFTYGGLTDEACLDLFRRYLENSPGHDLALVFNTQSAEELLLQTVALKHLAAANADHNLSQKADLSFRHVLQHTLAMQVQQSPQALPFKFLFVIILLYLYGRPFHALGLLQSFESLIHNASPNAQEDLAAKLQYEACLHQYFILESDILSEIDGIPSERLHKIAVALDRNTVTTPPNLFETEPTASAADDYQSQELQAHLRLRGYMNSILENFYVLQRAYCRPEHVARALPDIARRLDHWYWTLPPDMRFPRHPSAFILASNSMSDLMDELKFRYYAAVFLINRPILYHALYAECENAVTSSSTDSSRLDPWVYESCHNCVQMAVMIVLLHSNRHQRNPHEYFENWCNLQHLIAAYAIILQVQSSAHMSILLQEGYEADHLLDAAEGVLERGLNRPANIRETLTMLRNVRQNFQKHTPRTPSAGNTHATSPVYSVTSHQSQHSHDAKSYIMN</sequence>
<dbReference type="InterPro" id="IPR001138">
    <property type="entry name" value="Zn2Cys6_DnaBD"/>
</dbReference>
<dbReference type="CDD" id="cd00067">
    <property type="entry name" value="GAL4"/>
    <property type="match status" value="1"/>
</dbReference>
<keyword evidence="2" id="KW-0238">DNA-binding</keyword>
<dbReference type="GO" id="GO:0008270">
    <property type="term" value="F:zinc ion binding"/>
    <property type="evidence" value="ECO:0007669"/>
    <property type="project" value="InterPro"/>
</dbReference>
<dbReference type="CDD" id="cd12148">
    <property type="entry name" value="fungal_TF_MHR"/>
    <property type="match status" value="1"/>
</dbReference>
<feature type="domain" description="Zn(2)-C6 fungal-type" evidence="6">
    <location>
        <begin position="21"/>
        <end position="51"/>
    </location>
</feature>
<gene>
    <name evidence="7" type="ORF">PV04_07221</name>
</gene>
<keyword evidence="8" id="KW-1185">Reference proteome</keyword>
<evidence type="ECO:0000256" key="2">
    <source>
        <dbReference type="ARBA" id="ARBA00023125"/>
    </source>
</evidence>
<reference evidence="7 8" key="1">
    <citation type="submission" date="2015-01" db="EMBL/GenBank/DDBJ databases">
        <title>The Genome Sequence of Capronia semiimmersa CBS27337.</title>
        <authorList>
            <consortium name="The Broad Institute Genomics Platform"/>
            <person name="Cuomo C."/>
            <person name="de Hoog S."/>
            <person name="Gorbushina A."/>
            <person name="Stielow B."/>
            <person name="Teixiera M."/>
            <person name="Abouelleil A."/>
            <person name="Chapman S.B."/>
            <person name="Priest M."/>
            <person name="Young S.K."/>
            <person name="Wortman J."/>
            <person name="Nusbaum C."/>
            <person name="Birren B."/>
        </authorList>
    </citation>
    <scope>NUCLEOTIDE SEQUENCE [LARGE SCALE GENOMIC DNA]</scope>
    <source>
        <strain evidence="7 8">CBS 27337</strain>
    </source>
</reference>
<evidence type="ECO:0000313" key="8">
    <source>
        <dbReference type="Proteomes" id="UP000054266"/>
    </source>
</evidence>
<evidence type="ECO:0000256" key="3">
    <source>
        <dbReference type="ARBA" id="ARBA00023163"/>
    </source>
</evidence>
<dbReference type="GO" id="GO:0003677">
    <property type="term" value="F:DNA binding"/>
    <property type="evidence" value="ECO:0007669"/>
    <property type="project" value="UniProtKB-KW"/>
</dbReference>
<evidence type="ECO:0000256" key="5">
    <source>
        <dbReference type="SAM" id="MobiDB-lite"/>
    </source>
</evidence>
<dbReference type="SMART" id="SM00066">
    <property type="entry name" value="GAL4"/>
    <property type="match status" value="1"/>
</dbReference>
<evidence type="ECO:0000256" key="4">
    <source>
        <dbReference type="ARBA" id="ARBA00023242"/>
    </source>
</evidence>
<keyword evidence="4" id="KW-0539">Nucleus</keyword>
<name>A0A0D2FA77_9EURO</name>
<dbReference type="Gene3D" id="4.10.240.10">
    <property type="entry name" value="Zn(2)-C6 fungal-type DNA-binding domain"/>
    <property type="match status" value="1"/>
</dbReference>
<evidence type="ECO:0000259" key="6">
    <source>
        <dbReference type="PROSITE" id="PS50048"/>
    </source>
</evidence>
<protein>
    <recommendedName>
        <fullName evidence="6">Zn(2)-C6 fungal-type domain-containing protein</fullName>
    </recommendedName>
</protein>